<sequence length="117" mass="13400">MEAVKKVAIVLNGFIHDFATGYWLSDLIAIYLLQRYRVQSPELATVILAVQRFFFWNCVGAAVTIFATGGMRSFTYVDNFFGEDVEKTRRKMLILKHIVLFVIVGGGIFWGYRMCFA</sequence>
<keyword evidence="1" id="KW-1133">Transmembrane helix</keyword>
<comment type="caution">
    <text evidence="2">The sequence shown here is derived from an EMBL/GenBank/DDBJ whole genome shotgun (WGS) entry which is preliminary data.</text>
</comment>
<evidence type="ECO:0000313" key="3">
    <source>
        <dbReference type="Proteomes" id="UP000636888"/>
    </source>
</evidence>
<evidence type="ECO:0000313" key="2">
    <source>
        <dbReference type="EMBL" id="MBJ6725706.1"/>
    </source>
</evidence>
<feature type="transmembrane region" description="Helical" evidence="1">
    <location>
        <begin position="53"/>
        <end position="72"/>
    </location>
</feature>
<reference evidence="2" key="1">
    <citation type="submission" date="2020-12" db="EMBL/GenBank/DDBJ databases">
        <title>Geomonas sp. Red875, isolated from river sediment.</title>
        <authorList>
            <person name="Xu Z."/>
            <person name="Zhang Z."/>
            <person name="Masuda Y."/>
            <person name="Itoh H."/>
            <person name="Senoo K."/>
        </authorList>
    </citation>
    <scope>NUCLEOTIDE SEQUENCE</scope>
    <source>
        <strain evidence="2">Red875</strain>
    </source>
</reference>
<accession>A0A8J7JEK3</accession>
<evidence type="ECO:0000256" key="1">
    <source>
        <dbReference type="SAM" id="Phobius"/>
    </source>
</evidence>
<gene>
    <name evidence="2" type="ORF">JFN93_13380</name>
</gene>
<dbReference type="Proteomes" id="UP000636888">
    <property type="component" value="Unassembled WGS sequence"/>
</dbReference>
<dbReference type="AlphaFoldDB" id="A0A8J7JEK3"/>
<protein>
    <submittedName>
        <fullName evidence="2">Uncharacterized protein</fullName>
    </submittedName>
</protein>
<organism evidence="2 3">
    <name type="scientific">Geomesophilobacter sediminis</name>
    <dbReference type="NCBI Taxonomy" id="2798584"/>
    <lineage>
        <taxon>Bacteria</taxon>
        <taxon>Pseudomonadati</taxon>
        <taxon>Thermodesulfobacteriota</taxon>
        <taxon>Desulfuromonadia</taxon>
        <taxon>Geobacterales</taxon>
        <taxon>Geobacteraceae</taxon>
        <taxon>Geomesophilobacter</taxon>
    </lineage>
</organism>
<keyword evidence="3" id="KW-1185">Reference proteome</keyword>
<proteinExistence type="predicted"/>
<name>A0A8J7JEK3_9BACT</name>
<keyword evidence="1" id="KW-0472">Membrane</keyword>
<dbReference type="RefSeq" id="WP_199384596.1">
    <property type="nucleotide sequence ID" value="NZ_JAEMHM010000010.1"/>
</dbReference>
<keyword evidence="1" id="KW-0812">Transmembrane</keyword>
<feature type="transmembrane region" description="Helical" evidence="1">
    <location>
        <begin position="7"/>
        <end position="33"/>
    </location>
</feature>
<feature type="transmembrane region" description="Helical" evidence="1">
    <location>
        <begin position="93"/>
        <end position="112"/>
    </location>
</feature>
<dbReference type="EMBL" id="JAEMHM010000010">
    <property type="protein sequence ID" value="MBJ6725706.1"/>
    <property type="molecule type" value="Genomic_DNA"/>
</dbReference>